<dbReference type="GO" id="GO:0015097">
    <property type="term" value="F:mercury ion transmembrane transporter activity"/>
    <property type="evidence" value="ECO:0007669"/>
    <property type="project" value="InterPro"/>
</dbReference>
<dbReference type="Pfam" id="PF03203">
    <property type="entry name" value="MerC"/>
    <property type="match status" value="1"/>
</dbReference>
<dbReference type="InterPro" id="IPR004891">
    <property type="entry name" value="Mercury-R_MerC"/>
</dbReference>
<evidence type="ECO:0000256" key="2">
    <source>
        <dbReference type="SAM" id="Phobius"/>
    </source>
</evidence>
<dbReference type="EMBL" id="PIPK01000005">
    <property type="protein sequence ID" value="RUO24913.1"/>
    <property type="molecule type" value="Genomic_DNA"/>
</dbReference>
<dbReference type="EMBL" id="QLMD01000005">
    <property type="protein sequence ID" value="RAJ98253.1"/>
    <property type="molecule type" value="Genomic_DNA"/>
</dbReference>
<evidence type="ECO:0000313" key="3">
    <source>
        <dbReference type="EMBL" id="RAJ98253.1"/>
    </source>
</evidence>
<dbReference type="AlphaFoldDB" id="A0A327WYL4"/>
<keyword evidence="2" id="KW-0812">Transmembrane</keyword>
<feature type="region of interest" description="Disordered" evidence="1">
    <location>
        <begin position="135"/>
        <end position="187"/>
    </location>
</feature>
<dbReference type="RefSeq" id="WP_111569109.1">
    <property type="nucleotide sequence ID" value="NZ_PIPK01000005.1"/>
</dbReference>
<keyword evidence="2" id="KW-1133">Transmembrane helix</keyword>
<name>A0A327WYL4_9GAMM</name>
<dbReference type="GO" id="GO:0016020">
    <property type="term" value="C:membrane"/>
    <property type="evidence" value="ECO:0007669"/>
    <property type="project" value="InterPro"/>
</dbReference>
<comment type="caution">
    <text evidence="3">The sequence shown here is derived from an EMBL/GenBank/DDBJ whole genome shotgun (WGS) entry which is preliminary data.</text>
</comment>
<protein>
    <submittedName>
        <fullName evidence="4">MerC domain-containing protein</fullName>
    </submittedName>
    <submittedName>
        <fullName evidence="3">MerC mercury resistance protein</fullName>
    </submittedName>
</protein>
<evidence type="ECO:0000313" key="5">
    <source>
        <dbReference type="Proteomes" id="UP000249203"/>
    </source>
</evidence>
<dbReference type="OrthoDB" id="5513249at2"/>
<feature type="transmembrane region" description="Helical" evidence="2">
    <location>
        <begin position="12"/>
        <end position="38"/>
    </location>
</feature>
<keyword evidence="2" id="KW-0472">Membrane</keyword>
<reference evidence="4 6" key="1">
    <citation type="journal article" date="2018" name="Front. Microbiol.">
        <title>Genome-Based Analysis Reveals the Taxonomy and Diversity of the Family Idiomarinaceae.</title>
        <authorList>
            <person name="Liu Y."/>
            <person name="Lai Q."/>
            <person name="Shao Z."/>
        </authorList>
    </citation>
    <scope>NUCLEOTIDE SEQUENCE [LARGE SCALE GENOMIC DNA]</scope>
    <source>
        <strain evidence="4 6">CF12-14</strain>
    </source>
</reference>
<keyword evidence="6" id="KW-1185">Reference proteome</keyword>
<evidence type="ECO:0000256" key="1">
    <source>
        <dbReference type="SAM" id="MobiDB-lite"/>
    </source>
</evidence>
<dbReference type="Proteomes" id="UP000287865">
    <property type="component" value="Unassembled WGS sequence"/>
</dbReference>
<evidence type="ECO:0000313" key="4">
    <source>
        <dbReference type="EMBL" id="RUO24913.1"/>
    </source>
</evidence>
<proteinExistence type="predicted"/>
<organism evidence="3 5">
    <name type="scientific">Aliidiomarina maris</name>
    <dbReference type="NCBI Taxonomy" id="531312"/>
    <lineage>
        <taxon>Bacteria</taxon>
        <taxon>Pseudomonadati</taxon>
        <taxon>Pseudomonadota</taxon>
        <taxon>Gammaproteobacteria</taxon>
        <taxon>Alteromonadales</taxon>
        <taxon>Idiomarinaceae</taxon>
        <taxon>Aliidiomarina</taxon>
    </lineage>
</organism>
<feature type="transmembrane region" description="Helical" evidence="2">
    <location>
        <begin position="44"/>
        <end position="62"/>
    </location>
</feature>
<accession>A0A327WYL4</accession>
<evidence type="ECO:0000313" key="6">
    <source>
        <dbReference type="Proteomes" id="UP000287865"/>
    </source>
</evidence>
<feature type="transmembrane region" description="Helical" evidence="2">
    <location>
        <begin position="97"/>
        <end position="118"/>
    </location>
</feature>
<dbReference type="Proteomes" id="UP000249203">
    <property type="component" value="Unassembled WGS sequence"/>
</dbReference>
<gene>
    <name evidence="3" type="ORF">B0I24_1053</name>
    <name evidence="4" type="ORF">CWE07_07700</name>
</gene>
<reference evidence="3 5" key="2">
    <citation type="submission" date="2018-06" db="EMBL/GenBank/DDBJ databases">
        <title>Genomic Encyclopedia of Type Strains, Phase III (KMG-III): the genomes of soil and plant-associated and newly described type strains.</title>
        <authorList>
            <person name="Whitman W."/>
        </authorList>
    </citation>
    <scope>NUCLEOTIDE SEQUENCE [LARGE SCALE GENOMIC DNA]</scope>
    <source>
        <strain evidence="3 5">CGMCC 1.15366</strain>
    </source>
</reference>
<sequence length="187" mass="19275">MKHKPLDKTGIWLAIVCALHCLLVPVLLPTLSLIGLSFLGAESLERGILLVSAVLGGVAIGIGSRHHRSPLPMLALATGVVLYFNKHNIGHEFGHLWEIPVVLVGASLLITAHVMNLYMCRVAKAKNCDVAADEPAISSPATSSPATSSPATSSPATSSPATSSPATSSPAPSSHSPAAETSHVVLK</sequence>